<accession>A0ABT7ZPA7</accession>
<name>A0ABT7ZPA7_9BACL</name>
<proteinExistence type="predicted"/>
<dbReference type="EMBL" id="JASDCQ010000007">
    <property type="protein sequence ID" value="MDN3429015.1"/>
    <property type="molecule type" value="Genomic_DNA"/>
</dbReference>
<gene>
    <name evidence="2" type="ORF">QMA01_17090</name>
</gene>
<evidence type="ECO:0000313" key="2">
    <source>
        <dbReference type="EMBL" id="MDN3429015.1"/>
    </source>
</evidence>
<dbReference type="InterPro" id="IPR019676">
    <property type="entry name" value="DUF2529"/>
</dbReference>
<organism evidence="2 3">
    <name type="scientific">Planococcus notacanthi</name>
    <dbReference type="NCBI Taxonomy" id="3035188"/>
    <lineage>
        <taxon>Bacteria</taxon>
        <taxon>Bacillati</taxon>
        <taxon>Bacillota</taxon>
        <taxon>Bacilli</taxon>
        <taxon>Bacillales</taxon>
        <taxon>Caryophanaceae</taxon>
        <taxon>Planococcus</taxon>
    </lineage>
</organism>
<comment type="caution">
    <text evidence="2">The sequence shown here is derived from an EMBL/GenBank/DDBJ whole genome shotgun (WGS) entry which is preliminary data.</text>
</comment>
<dbReference type="Gene3D" id="3.40.50.10490">
    <property type="entry name" value="Glucose-6-phosphate isomerase like protein, domain 1"/>
    <property type="match status" value="1"/>
</dbReference>
<keyword evidence="3" id="KW-1185">Reference proteome</keyword>
<protein>
    <submittedName>
        <fullName evidence="2">DUF2529 family protein</fullName>
    </submittedName>
</protein>
<evidence type="ECO:0000259" key="1">
    <source>
        <dbReference type="Pfam" id="PF10740"/>
    </source>
</evidence>
<sequence>MELLTAQLTPLFEHLAKQQEAIDAVAGVLAQAAVAGGTIFIAAFGEMKAVDSVAFHSKDPLASAAEWSPASIVTSSDRVWILAADEEGDELAGRLSDAGIPFAFMAPDSGNSELADAFLPLDKQKGARLQDDALSMIVPDAMTALYVYHAVKSSIDQLLAD</sequence>
<dbReference type="Pfam" id="PF10740">
    <property type="entry name" value="DUF2529"/>
    <property type="match status" value="1"/>
</dbReference>
<evidence type="ECO:0000313" key="3">
    <source>
        <dbReference type="Proteomes" id="UP001225873"/>
    </source>
</evidence>
<feature type="domain" description="DUF2529" evidence="1">
    <location>
        <begin position="2"/>
        <end position="159"/>
    </location>
</feature>
<dbReference type="Proteomes" id="UP001225873">
    <property type="component" value="Unassembled WGS sequence"/>
</dbReference>
<reference evidence="2 3" key="1">
    <citation type="submission" date="2023-03" db="EMBL/GenBank/DDBJ databases">
        <authorList>
            <person name="Uniacke-Lowe S."/>
            <person name="Ross P."/>
            <person name="Hill C."/>
        </authorList>
    </citation>
    <scope>NUCLEOTIDE SEQUENCE [LARGE SCALE GENOMIC DNA]</scope>
    <source>
        <strain evidence="2 3">APC 4016</strain>
    </source>
</reference>
<dbReference type="RefSeq" id="WP_290215547.1">
    <property type="nucleotide sequence ID" value="NZ_JASDCQ010000007.1"/>
</dbReference>